<keyword evidence="5 7" id="KW-0560">Oxidoreductase</keyword>
<feature type="binding site" evidence="8">
    <location>
        <position position="46"/>
    </location>
    <ligand>
        <name>FMN</name>
        <dbReference type="ChEBI" id="CHEBI:58210"/>
        <note>ligand shared between dimeric partners</note>
    </ligand>
</feature>
<feature type="binding site" evidence="8">
    <location>
        <position position="42"/>
    </location>
    <ligand>
        <name>FMN</name>
        <dbReference type="ChEBI" id="CHEBI:58210"/>
        <note>ligand shared between dimeric partners</note>
    </ligand>
</feature>
<evidence type="ECO:0000256" key="7">
    <source>
        <dbReference type="PIRNR" id="PIRNR000232"/>
    </source>
</evidence>
<dbReference type="InterPro" id="IPR052530">
    <property type="entry name" value="NAD(P)H_nitroreductase"/>
</dbReference>
<comment type="caution">
    <text evidence="10">The sequence shown here is derived from an EMBL/GenBank/DDBJ whole genome shotgun (WGS) entry which is preliminary data.</text>
</comment>
<dbReference type="Pfam" id="PF00881">
    <property type="entry name" value="Nitroreductase"/>
    <property type="match status" value="1"/>
</dbReference>
<dbReference type="CDD" id="cd02135">
    <property type="entry name" value="YdjA-like"/>
    <property type="match status" value="1"/>
</dbReference>
<name>A0A844AY92_9RHOB</name>
<evidence type="ECO:0000256" key="5">
    <source>
        <dbReference type="ARBA" id="ARBA00023002"/>
    </source>
</evidence>
<evidence type="ECO:0000256" key="2">
    <source>
        <dbReference type="ARBA" id="ARBA00022630"/>
    </source>
</evidence>
<dbReference type="RefSeq" id="WP_153548194.1">
    <property type="nucleotide sequence ID" value="NZ_WIXK01000005.1"/>
</dbReference>
<dbReference type="Gene3D" id="3.40.109.10">
    <property type="entry name" value="NADH Oxidase"/>
    <property type="match status" value="1"/>
</dbReference>
<protein>
    <recommendedName>
        <fullName evidence="7">Putative NAD(P)H nitroreductase</fullName>
        <ecNumber evidence="7">1.-.-.-</ecNumber>
    </recommendedName>
</protein>
<dbReference type="InterPro" id="IPR026021">
    <property type="entry name" value="YdjA-like"/>
</dbReference>
<comment type="cofactor">
    <cofactor evidence="8">
        <name>FMN</name>
        <dbReference type="ChEBI" id="CHEBI:58210"/>
    </cofactor>
    <text evidence="8">Binds 1 FMN per subunit.</text>
</comment>
<keyword evidence="6 7" id="KW-0520">NAD</keyword>
<evidence type="ECO:0000313" key="11">
    <source>
        <dbReference type="Proteomes" id="UP000436694"/>
    </source>
</evidence>
<dbReference type="GO" id="GO:0016491">
    <property type="term" value="F:oxidoreductase activity"/>
    <property type="evidence" value="ECO:0007669"/>
    <property type="project" value="UniProtKB-UniRule"/>
</dbReference>
<evidence type="ECO:0000256" key="8">
    <source>
        <dbReference type="PIRSR" id="PIRSR000232-1"/>
    </source>
</evidence>
<evidence type="ECO:0000256" key="3">
    <source>
        <dbReference type="ARBA" id="ARBA00022643"/>
    </source>
</evidence>
<dbReference type="SUPFAM" id="SSF55469">
    <property type="entry name" value="FMN-dependent nitroreductase-like"/>
    <property type="match status" value="1"/>
</dbReference>
<dbReference type="PANTHER" id="PTHR43821">
    <property type="entry name" value="NAD(P)H NITROREDUCTASE YDJA-RELATED"/>
    <property type="match status" value="1"/>
</dbReference>
<dbReference type="InterPro" id="IPR000415">
    <property type="entry name" value="Nitroreductase-like"/>
</dbReference>
<evidence type="ECO:0000256" key="6">
    <source>
        <dbReference type="ARBA" id="ARBA00023027"/>
    </source>
</evidence>
<gene>
    <name evidence="10" type="ORF">GG681_11735</name>
</gene>
<feature type="domain" description="Nitroreductase" evidence="9">
    <location>
        <begin position="24"/>
        <end position="169"/>
    </location>
</feature>
<evidence type="ECO:0000313" key="10">
    <source>
        <dbReference type="EMBL" id="MQY43314.1"/>
    </source>
</evidence>
<feature type="binding site" description="in other chain" evidence="8">
    <location>
        <begin position="15"/>
        <end position="17"/>
    </location>
    <ligand>
        <name>FMN</name>
        <dbReference type="ChEBI" id="CHEBI:58210"/>
        <note>ligand shared between dimeric partners</note>
    </ligand>
</feature>
<keyword evidence="11" id="KW-1185">Reference proteome</keyword>
<dbReference type="EC" id="1.-.-.-" evidence="7"/>
<dbReference type="PIRSF" id="PIRSF000232">
    <property type="entry name" value="YdjA"/>
    <property type="match status" value="1"/>
</dbReference>
<organism evidence="10 11">
    <name type="scientific">Tritonibacter aquimaris</name>
    <dbReference type="NCBI Taxonomy" id="2663379"/>
    <lineage>
        <taxon>Bacteria</taxon>
        <taxon>Pseudomonadati</taxon>
        <taxon>Pseudomonadota</taxon>
        <taxon>Alphaproteobacteria</taxon>
        <taxon>Rhodobacterales</taxon>
        <taxon>Paracoccaceae</taxon>
        <taxon>Tritonibacter</taxon>
    </lineage>
</organism>
<evidence type="ECO:0000259" key="9">
    <source>
        <dbReference type="Pfam" id="PF00881"/>
    </source>
</evidence>
<evidence type="ECO:0000256" key="4">
    <source>
        <dbReference type="ARBA" id="ARBA00022857"/>
    </source>
</evidence>
<comment type="similarity">
    <text evidence="1 7">Belongs to the nitroreductase family.</text>
</comment>
<keyword evidence="3 7" id="KW-0288">FMN</keyword>
<reference evidence="10 11" key="1">
    <citation type="submission" date="2019-10" db="EMBL/GenBank/DDBJ databases">
        <title>Epibacterium sp. nov., isolated from seawater.</title>
        <authorList>
            <person name="Zhang X."/>
            <person name="Li N."/>
        </authorList>
    </citation>
    <scope>NUCLEOTIDE SEQUENCE [LARGE SCALE GENOMIC DNA]</scope>
    <source>
        <strain evidence="10 11">SM1969</strain>
    </source>
</reference>
<dbReference type="Proteomes" id="UP000436694">
    <property type="component" value="Unassembled WGS sequence"/>
</dbReference>
<proteinExistence type="inferred from homology"/>
<sequence>MSTRNDAALEFLLSRRSRPAKTLQEPVPNRDELDTILTAASRTPDHGAIVPWRFVVVQKPAMVRLADLVETAGKRLGKTDAEIEKGRSQFEMSHLAVVVVEVQKPSAKVPAIEQTYAAAGACLSLVNAALASGWGANWISGWASHEAQFCTEAFGTESHERVVGIVHLGTESKRPPERPRPQLDQITSWISE</sequence>
<accession>A0A844AY92</accession>
<dbReference type="PANTHER" id="PTHR43821:SF1">
    <property type="entry name" value="NAD(P)H NITROREDUCTASE YDJA-RELATED"/>
    <property type="match status" value="1"/>
</dbReference>
<keyword evidence="4 7" id="KW-0521">NADP</keyword>
<dbReference type="EMBL" id="WIXK01000005">
    <property type="protein sequence ID" value="MQY43314.1"/>
    <property type="molecule type" value="Genomic_DNA"/>
</dbReference>
<feature type="binding site" description="in other chain" evidence="8">
    <location>
        <begin position="138"/>
        <end position="140"/>
    </location>
    <ligand>
        <name>FMN</name>
        <dbReference type="ChEBI" id="CHEBI:58210"/>
        <note>ligand shared between dimeric partners</note>
    </ligand>
</feature>
<dbReference type="AlphaFoldDB" id="A0A844AY92"/>
<keyword evidence="2 7" id="KW-0285">Flavoprotein</keyword>
<dbReference type="InterPro" id="IPR029479">
    <property type="entry name" value="Nitroreductase"/>
</dbReference>
<evidence type="ECO:0000256" key="1">
    <source>
        <dbReference type="ARBA" id="ARBA00007118"/>
    </source>
</evidence>